<dbReference type="EMBL" id="OU466860">
    <property type="protein sequence ID" value="CAH2060301.1"/>
    <property type="molecule type" value="Genomic_DNA"/>
</dbReference>
<dbReference type="InterPro" id="IPR038971">
    <property type="entry name" value="SMR11/SMR16"/>
</dbReference>
<dbReference type="Proteomes" id="UP000836841">
    <property type="component" value="Chromosome 4"/>
</dbReference>
<dbReference type="PANTHER" id="PTHR36310">
    <property type="entry name" value="CYCLIN-DEPENDENT PROTEIN KINASE INHIBITOR SMR11"/>
    <property type="match status" value="1"/>
</dbReference>
<evidence type="ECO:0000313" key="2">
    <source>
        <dbReference type="Proteomes" id="UP000836841"/>
    </source>
</evidence>
<organism evidence="1 2">
    <name type="scientific">Thlaspi arvense</name>
    <name type="common">Field penny-cress</name>
    <dbReference type="NCBI Taxonomy" id="13288"/>
    <lineage>
        <taxon>Eukaryota</taxon>
        <taxon>Viridiplantae</taxon>
        <taxon>Streptophyta</taxon>
        <taxon>Embryophyta</taxon>
        <taxon>Tracheophyta</taxon>
        <taxon>Spermatophyta</taxon>
        <taxon>Magnoliopsida</taxon>
        <taxon>eudicotyledons</taxon>
        <taxon>Gunneridae</taxon>
        <taxon>Pentapetalae</taxon>
        <taxon>rosids</taxon>
        <taxon>malvids</taxon>
        <taxon>Brassicales</taxon>
        <taxon>Brassicaceae</taxon>
        <taxon>Thlaspideae</taxon>
        <taxon>Thlaspi</taxon>
    </lineage>
</organism>
<name>A0AAU9SAB7_THLAR</name>
<accession>A0AAU9SAB7</accession>
<sequence>GANENLLSLSVSQISLNPMDQEQDPCEVVKEASLEPKTQIANLPDSISSSDSDSSLSEEDMIIIAQRDRGTFTLSPLCNQYSDKTRIDSNLFDCVLVSDEEIIESIYQNLLRIIVSLQLQGNSNVSAAEIWCFDGCKTPPSRHTDSKMVPDTCPGAPMKLTKISRNIDSGLRRKLF</sequence>
<protein>
    <submittedName>
        <fullName evidence="1">Uncharacterized protein</fullName>
    </submittedName>
</protein>
<proteinExistence type="predicted"/>
<reference evidence="1 2" key="1">
    <citation type="submission" date="2022-03" db="EMBL/GenBank/DDBJ databases">
        <authorList>
            <person name="Nunn A."/>
            <person name="Chopra R."/>
            <person name="Nunn A."/>
            <person name="Contreras Garrido A."/>
        </authorList>
    </citation>
    <scope>NUCLEOTIDE SEQUENCE [LARGE SCALE GENOMIC DNA]</scope>
</reference>
<dbReference type="PANTHER" id="PTHR36310:SF1">
    <property type="entry name" value="CYCLIN-DEPENDENT PROTEIN KINASE INHIBITOR SMR11"/>
    <property type="match status" value="1"/>
</dbReference>
<feature type="non-terminal residue" evidence="1">
    <location>
        <position position="1"/>
    </location>
</feature>
<evidence type="ECO:0000313" key="1">
    <source>
        <dbReference type="EMBL" id="CAH2060301.1"/>
    </source>
</evidence>
<keyword evidence="2" id="KW-1185">Reference proteome</keyword>
<gene>
    <name evidence="1" type="ORF">TAV2_LOCUS14677</name>
</gene>
<dbReference type="AlphaFoldDB" id="A0AAU9SAB7"/>